<proteinExistence type="predicted"/>
<protein>
    <submittedName>
        <fullName evidence="2">Uncharacterized protein</fullName>
    </submittedName>
</protein>
<sequence>MKLALIFVKRLLINPYAIGFGIAFTYFFIAMGAFILSSNYEYSPVYYTASWYGTVVLMSTSMFASSIGMMISYHSGGLSFLTRFSRLTPKYYLLSLYLTVTLTLLIVSVLMSVGVISLFSYRFGELILPKDWGLSFFDVVLSGMFYVPLVLLLEEATVVTSRKLSRAVAFIPYFLAIMFGFFYSNSDSTNMAYYNPFVVIELLAEQSFSTKPIPLNYNDLHGPTLNIGYSIASVLIWSLLLSLASIAMLRRLYYKPLEEGRFV</sequence>
<accession>A0A8D5U5F0</accession>
<dbReference type="AlphaFoldDB" id="A0A8D5U5F0"/>
<evidence type="ECO:0000313" key="3">
    <source>
        <dbReference type="Proteomes" id="UP000825123"/>
    </source>
</evidence>
<name>A0A8D5U5F0_9CREN</name>
<feature type="transmembrane region" description="Helical" evidence="1">
    <location>
        <begin position="227"/>
        <end position="249"/>
    </location>
</feature>
<keyword evidence="1" id="KW-0812">Transmembrane</keyword>
<feature type="transmembrane region" description="Helical" evidence="1">
    <location>
        <begin position="132"/>
        <end position="152"/>
    </location>
</feature>
<reference evidence="2 3" key="1">
    <citation type="submission" date="2021-04" db="EMBL/GenBank/DDBJ databases">
        <title>Complete genome sequence of Stygiolobus sp. KN-1.</title>
        <authorList>
            <person name="Nakamura K."/>
            <person name="Sakai H."/>
            <person name="Kurosawa N."/>
        </authorList>
    </citation>
    <scope>NUCLEOTIDE SEQUENCE [LARGE SCALE GENOMIC DNA]</scope>
    <source>
        <strain evidence="2 3">KN-1</strain>
    </source>
</reference>
<keyword evidence="1" id="KW-0472">Membrane</keyword>
<keyword evidence="1" id="KW-1133">Transmembrane helix</keyword>
<dbReference type="GeneID" id="66162679"/>
<keyword evidence="3" id="KW-1185">Reference proteome</keyword>
<dbReference type="EMBL" id="AP024597">
    <property type="protein sequence ID" value="BCU69633.1"/>
    <property type="molecule type" value="Genomic_DNA"/>
</dbReference>
<dbReference type="KEGG" id="csty:KN1_09300"/>
<organism evidence="2 3">
    <name type="scientific">Stygiolobus caldivivus</name>
    <dbReference type="NCBI Taxonomy" id="2824673"/>
    <lineage>
        <taxon>Archaea</taxon>
        <taxon>Thermoproteota</taxon>
        <taxon>Thermoprotei</taxon>
        <taxon>Sulfolobales</taxon>
        <taxon>Sulfolobaceae</taxon>
        <taxon>Stygiolobus</taxon>
    </lineage>
</organism>
<feature type="transmembrane region" description="Helical" evidence="1">
    <location>
        <begin position="12"/>
        <end position="37"/>
    </location>
</feature>
<gene>
    <name evidence="2" type="ORF">KN1_09300</name>
</gene>
<dbReference type="RefSeq" id="WP_221289632.1">
    <property type="nucleotide sequence ID" value="NZ_AP024597.1"/>
</dbReference>
<dbReference type="Proteomes" id="UP000825123">
    <property type="component" value="Chromosome"/>
</dbReference>
<feature type="transmembrane region" description="Helical" evidence="1">
    <location>
        <begin position="164"/>
        <end position="183"/>
    </location>
</feature>
<evidence type="ECO:0000256" key="1">
    <source>
        <dbReference type="SAM" id="Phobius"/>
    </source>
</evidence>
<evidence type="ECO:0000313" key="2">
    <source>
        <dbReference type="EMBL" id="BCU69633.1"/>
    </source>
</evidence>
<feature type="transmembrane region" description="Helical" evidence="1">
    <location>
        <begin position="49"/>
        <end position="71"/>
    </location>
</feature>
<feature type="transmembrane region" description="Helical" evidence="1">
    <location>
        <begin position="91"/>
        <end position="120"/>
    </location>
</feature>